<dbReference type="EMBL" id="JAAAHY010003938">
    <property type="protein sequence ID" value="KAF9936327.1"/>
    <property type="molecule type" value="Genomic_DNA"/>
</dbReference>
<protein>
    <recommendedName>
        <fullName evidence="3">Transposase</fullName>
    </recommendedName>
</protein>
<organism evidence="1 2">
    <name type="scientific">Mortierella alpina</name>
    <name type="common">Oleaginous fungus</name>
    <name type="synonym">Mortierella renispora</name>
    <dbReference type="NCBI Taxonomy" id="64518"/>
    <lineage>
        <taxon>Eukaryota</taxon>
        <taxon>Fungi</taxon>
        <taxon>Fungi incertae sedis</taxon>
        <taxon>Mucoromycota</taxon>
        <taxon>Mortierellomycotina</taxon>
        <taxon>Mortierellomycetes</taxon>
        <taxon>Mortierellales</taxon>
        <taxon>Mortierellaceae</taxon>
        <taxon>Mortierella</taxon>
    </lineage>
</organism>
<evidence type="ECO:0008006" key="3">
    <source>
        <dbReference type="Google" id="ProtNLM"/>
    </source>
</evidence>
<sequence>MVGFGDGQFRAIKEHLRKWEKAFRKLREFYSCNAHKKKNWARRKAFRAEYDWAVTGLLSLALLDTELNQLHRKVVPGSGLKKALFVYGNARFNTHTKLSSLHTSLMGYFYRK</sequence>
<feature type="non-terminal residue" evidence="1">
    <location>
        <position position="112"/>
    </location>
</feature>
<evidence type="ECO:0000313" key="1">
    <source>
        <dbReference type="EMBL" id="KAF9936327.1"/>
    </source>
</evidence>
<dbReference type="OrthoDB" id="2427658at2759"/>
<name>A0A9P6ILG8_MORAP</name>
<reference evidence="1" key="1">
    <citation type="journal article" date="2020" name="Fungal Divers.">
        <title>Resolving the Mortierellaceae phylogeny through synthesis of multi-gene phylogenetics and phylogenomics.</title>
        <authorList>
            <person name="Vandepol N."/>
            <person name="Liber J."/>
            <person name="Desiro A."/>
            <person name="Na H."/>
            <person name="Kennedy M."/>
            <person name="Barry K."/>
            <person name="Grigoriev I.V."/>
            <person name="Miller A.N."/>
            <person name="O'Donnell K."/>
            <person name="Stajich J.E."/>
            <person name="Bonito G."/>
        </authorList>
    </citation>
    <scope>NUCLEOTIDE SEQUENCE</scope>
    <source>
        <strain evidence="1">CK1249</strain>
    </source>
</reference>
<dbReference type="AlphaFoldDB" id="A0A9P6ILG8"/>
<accession>A0A9P6ILG8</accession>
<gene>
    <name evidence="1" type="ORF">BGZ70_006802</name>
</gene>
<proteinExistence type="predicted"/>
<keyword evidence="2" id="KW-1185">Reference proteome</keyword>
<comment type="caution">
    <text evidence="1">The sequence shown here is derived from an EMBL/GenBank/DDBJ whole genome shotgun (WGS) entry which is preliminary data.</text>
</comment>
<dbReference type="Proteomes" id="UP000738359">
    <property type="component" value="Unassembled WGS sequence"/>
</dbReference>
<evidence type="ECO:0000313" key="2">
    <source>
        <dbReference type="Proteomes" id="UP000738359"/>
    </source>
</evidence>